<reference evidence="1" key="1">
    <citation type="submission" date="2022-04" db="EMBL/GenBank/DDBJ databases">
        <title>Chromosome-scale genome assembly of Holotrichia oblita Faldermann.</title>
        <authorList>
            <person name="Rongchong L."/>
        </authorList>
    </citation>
    <scope>NUCLEOTIDE SEQUENCE</scope>
    <source>
        <strain evidence="1">81SQS9</strain>
    </source>
</reference>
<keyword evidence="2" id="KW-1185">Reference proteome</keyword>
<gene>
    <name evidence="1" type="ORF">MML48_2g00019407</name>
</gene>
<comment type="caution">
    <text evidence="1">The sequence shown here is derived from an EMBL/GenBank/DDBJ whole genome shotgun (WGS) entry which is preliminary data.</text>
</comment>
<evidence type="ECO:0000313" key="2">
    <source>
        <dbReference type="Proteomes" id="UP001056778"/>
    </source>
</evidence>
<evidence type="ECO:0000313" key="1">
    <source>
        <dbReference type="EMBL" id="KAI4468142.1"/>
    </source>
</evidence>
<proteinExistence type="predicted"/>
<sequence>MGLYDYRPYVRKITNNKQIMYDCDKGYILDEGPPGATCVGGKWSPSELPKCVLGQHPRLRWSRRKRSLLVKNFKRTYTKLNKLFHKNSKYSKPSSLIDQLFQDEDSLIRRKRALKSTSSSRTLGLGYKSGGSSINLRRNNKKFNNDITFEKEKKKKNKHRGPCPDLPSEPYVNIEIIKPSRDKNNTYGSGMVVKIACGKGYDLNMPENKTAKCVRGKWRPIAPACLIREYWEF</sequence>
<name>A0ACB9TMR7_HOLOL</name>
<accession>A0ACB9TMR7</accession>
<dbReference type="Proteomes" id="UP001056778">
    <property type="component" value="Chromosome 2"/>
</dbReference>
<dbReference type="EMBL" id="CM043016">
    <property type="protein sequence ID" value="KAI4468142.1"/>
    <property type="molecule type" value="Genomic_DNA"/>
</dbReference>
<protein>
    <submittedName>
        <fullName evidence="1">Complement component-related sushi domain-containing</fullName>
    </submittedName>
</protein>
<organism evidence="1 2">
    <name type="scientific">Holotrichia oblita</name>
    <name type="common">Chafer beetle</name>
    <dbReference type="NCBI Taxonomy" id="644536"/>
    <lineage>
        <taxon>Eukaryota</taxon>
        <taxon>Metazoa</taxon>
        <taxon>Ecdysozoa</taxon>
        <taxon>Arthropoda</taxon>
        <taxon>Hexapoda</taxon>
        <taxon>Insecta</taxon>
        <taxon>Pterygota</taxon>
        <taxon>Neoptera</taxon>
        <taxon>Endopterygota</taxon>
        <taxon>Coleoptera</taxon>
        <taxon>Polyphaga</taxon>
        <taxon>Scarabaeiformia</taxon>
        <taxon>Scarabaeidae</taxon>
        <taxon>Melolonthinae</taxon>
        <taxon>Holotrichia</taxon>
    </lineage>
</organism>